<comment type="caution">
    <text evidence="2">The sequence shown here is derived from an EMBL/GenBank/DDBJ whole genome shotgun (WGS) entry which is preliminary data.</text>
</comment>
<dbReference type="Proteomes" id="UP000530424">
    <property type="component" value="Unassembled WGS sequence"/>
</dbReference>
<accession>A0A853BZL6</accession>
<keyword evidence="3" id="KW-1185">Reference proteome</keyword>
<protein>
    <submittedName>
        <fullName evidence="2">Uncharacterized protein</fullName>
    </submittedName>
</protein>
<dbReference type="AlphaFoldDB" id="A0A853BZL6"/>
<name>A0A853BZL6_9ACTN</name>
<sequence length="51" mass="5200">MYQQEGSPVFGVVVALVALAVIGALVFWAVTDEGTPELDVPEPTPSASSPG</sequence>
<organism evidence="2 3">
    <name type="scientific">Nocardioides thalensis</name>
    <dbReference type="NCBI Taxonomy" id="1914755"/>
    <lineage>
        <taxon>Bacteria</taxon>
        <taxon>Bacillati</taxon>
        <taxon>Actinomycetota</taxon>
        <taxon>Actinomycetes</taxon>
        <taxon>Propionibacteriales</taxon>
        <taxon>Nocardioidaceae</taxon>
        <taxon>Nocardioides</taxon>
    </lineage>
</organism>
<dbReference type="EMBL" id="JACCFP010000001">
    <property type="protein sequence ID" value="NYJ00599.1"/>
    <property type="molecule type" value="Genomic_DNA"/>
</dbReference>
<evidence type="ECO:0000256" key="1">
    <source>
        <dbReference type="SAM" id="Phobius"/>
    </source>
</evidence>
<evidence type="ECO:0000313" key="2">
    <source>
        <dbReference type="EMBL" id="NYJ00599.1"/>
    </source>
</evidence>
<evidence type="ECO:0000313" key="3">
    <source>
        <dbReference type="Proteomes" id="UP000530424"/>
    </source>
</evidence>
<keyword evidence="1" id="KW-0472">Membrane</keyword>
<gene>
    <name evidence="2" type="ORF">HNR19_001297</name>
</gene>
<proteinExistence type="predicted"/>
<dbReference type="RefSeq" id="WP_179667164.1">
    <property type="nucleotide sequence ID" value="NZ_JACCFP010000001.1"/>
</dbReference>
<feature type="transmembrane region" description="Helical" evidence="1">
    <location>
        <begin position="9"/>
        <end position="30"/>
    </location>
</feature>
<reference evidence="2 3" key="1">
    <citation type="submission" date="2020-07" db="EMBL/GenBank/DDBJ databases">
        <title>Sequencing the genomes of 1000 actinobacteria strains.</title>
        <authorList>
            <person name="Klenk H.-P."/>
        </authorList>
    </citation>
    <scope>NUCLEOTIDE SEQUENCE [LARGE SCALE GENOMIC DNA]</scope>
    <source>
        <strain evidence="2 3">DSM 103833</strain>
    </source>
</reference>
<keyword evidence="1" id="KW-0812">Transmembrane</keyword>
<keyword evidence="1" id="KW-1133">Transmembrane helix</keyword>